<gene>
    <name evidence="1" type="ORF">BV22DRAFT_1111076</name>
</gene>
<reference evidence="1" key="1">
    <citation type="journal article" date="2021" name="New Phytol.">
        <title>Evolutionary innovations through gain and loss of genes in the ectomycorrhizal Boletales.</title>
        <authorList>
            <person name="Wu G."/>
            <person name="Miyauchi S."/>
            <person name="Morin E."/>
            <person name="Kuo A."/>
            <person name="Drula E."/>
            <person name="Varga T."/>
            <person name="Kohler A."/>
            <person name="Feng B."/>
            <person name="Cao Y."/>
            <person name="Lipzen A."/>
            <person name="Daum C."/>
            <person name="Hundley H."/>
            <person name="Pangilinan J."/>
            <person name="Johnson J."/>
            <person name="Barry K."/>
            <person name="LaButti K."/>
            <person name="Ng V."/>
            <person name="Ahrendt S."/>
            <person name="Min B."/>
            <person name="Choi I.G."/>
            <person name="Park H."/>
            <person name="Plett J.M."/>
            <person name="Magnuson J."/>
            <person name="Spatafora J.W."/>
            <person name="Nagy L.G."/>
            <person name="Henrissat B."/>
            <person name="Grigoriev I.V."/>
            <person name="Yang Z.L."/>
            <person name="Xu J."/>
            <person name="Martin F.M."/>
        </authorList>
    </citation>
    <scope>NUCLEOTIDE SEQUENCE</scope>
    <source>
        <strain evidence="1">KUC20120723A-06</strain>
    </source>
</reference>
<accession>A0ACB8BRB4</accession>
<organism evidence="1 2">
    <name type="scientific">Leucogyrophana mollusca</name>
    <dbReference type="NCBI Taxonomy" id="85980"/>
    <lineage>
        <taxon>Eukaryota</taxon>
        <taxon>Fungi</taxon>
        <taxon>Dikarya</taxon>
        <taxon>Basidiomycota</taxon>
        <taxon>Agaricomycotina</taxon>
        <taxon>Agaricomycetes</taxon>
        <taxon>Agaricomycetidae</taxon>
        <taxon>Boletales</taxon>
        <taxon>Boletales incertae sedis</taxon>
        <taxon>Leucogyrophana</taxon>
    </lineage>
</organism>
<protein>
    <submittedName>
        <fullName evidence="1">3-carboxy-cis,cis-mucoante lactonizing enzyme</fullName>
    </submittedName>
</protein>
<proteinExistence type="predicted"/>
<dbReference type="Proteomes" id="UP000790709">
    <property type="component" value="Unassembled WGS sequence"/>
</dbReference>
<evidence type="ECO:0000313" key="2">
    <source>
        <dbReference type="Proteomes" id="UP000790709"/>
    </source>
</evidence>
<comment type="caution">
    <text evidence="1">The sequence shown here is derived from an EMBL/GenBank/DDBJ whole genome shotgun (WGS) entry which is preliminary data.</text>
</comment>
<sequence>MAPLTILVGSYTNAIYTLSFDPISPTGSPSLTLVTTTNVGHHPSWIAAHPSDSSLIFTGLEQPEGKLVAVKYQDKLATGVKVAEVDSGGRDPCTLLVTEDEVLIGNYSSGVFATLPVSTSSPYVLAQEPWTLQMPFNQPGPNASRQTSSHPHQIVHNPLNTNEKEILLPDLGTDKTYRLTKGSDGKWAITGSVQYEAGGGPRHLVIYENTLYTLLELKSRLATHSFPLTNNALQHNSASTLSGPLPTPNNMLAAEILLPAPNASFPTPYIYVSNRNDPSPEGDTIAIFSTGKEPVLLAEVRTGLNHVRGMVFGGENEKWLVVGGVEGGGVKVYERVDGGKGLKQVAAIGEDEVPRPTGFLWV</sequence>
<evidence type="ECO:0000313" key="1">
    <source>
        <dbReference type="EMBL" id="KAH7927433.1"/>
    </source>
</evidence>
<keyword evidence="2" id="KW-1185">Reference proteome</keyword>
<name>A0ACB8BRB4_9AGAM</name>
<dbReference type="EMBL" id="MU266366">
    <property type="protein sequence ID" value="KAH7927433.1"/>
    <property type="molecule type" value="Genomic_DNA"/>
</dbReference>